<dbReference type="Proteomes" id="UP000322327">
    <property type="component" value="Unassembled WGS sequence"/>
</dbReference>
<evidence type="ECO:0000313" key="2">
    <source>
        <dbReference type="Proteomes" id="UP000322327"/>
    </source>
</evidence>
<organism evidence="1 2">
    <name type="scientific">Brachyspira aalborgi</name>
    <dbReference type="NCBI Taxonomy" id="29522"/>
    <lineage>
        <taxon>Bacteria</taxon>
        <taxon>Pseudomonadati</taxon>
        <taxon>Spirochaetota</taxon>
        <taxon>Spirochaetia</taxon>
        <taxon>Brachyspirales</taxon>
        <taxon>Brachyspiraceae</taxon>
        <taxon>Brachyspira</taxon>
    </lineage>
</organism>
<dbReference type="AlphaFoldDB" id="A0A5C8G0Z3"/>
<name>A0A5C8G0Z3_9SPIR</name>
<gene>
    <name evidence="1" type="ORF">EPJ76_06835</name>
</gene>
<protein>
    <submittedName>
        <fullName evidence="1">Uncharacterized protein</fullName>
    </submittedName>
</protein>
<dbReference type="RefSeq" id="WP_147531075.1">
    <property type="nucleotide sequence ID" value="NZ_SAYI01000018.1"/>
</dbReference>
<sequence>MRKHIYILTALAIIVSVYTMACKSKPTQLSQFSEETGLIDEATGKIWTNSFIETDTVTATEETLRGYTNLAPVKEIITQYVKGETQYIIKYVTNETVAQLPDKPGTKYRISVPFASKDKVDVDYRDTARLKQLWLDQINRKALNVNDGRVMAIRNGRNKNDLNNFQKQLDYYYFAANGDIHYAKDNRLIKKFVGAVIVDYVNTTKKNYGYADSVTHEYRHTGEYTVSGIYKMAISGQEAESIYGYGDGNVYTFIEANITLSKFWNGAHYDNIYFKRQFERGYIEFLVMNPYANEGLANCAGVDSYYVYYGGGFGHPDRTPQNVHKMMDEKLYLGERPEFVVPQFTRYVKFSDSWDTPWWFFMFMPGHKN</sequence>
<proteinExistence type="predicted"/>
<comment type="caution">
    <text evidence="1">The sequence shown here is derived from an EMBL/GenBank/DDBJ whole genome shotgun (WGS) entry which is preliminary data.</text>
</comment>
<reference evidence="1 2" key="1">
    <citation type="journal article" date="1992" name="Lakartidningen">
        <title>[Penicillin V and not amoxicillin is the first choice preparation in acute otitis].</title>
        <authorList>
            <person name="Kamme C."/>
            <person name="Lundgren K."/>
            <person name="Prellner K."/>
        </authorList>
    </citation>
    <scope>NUCLEOTIDE SEQUENCE [LARGE SCALE GENOMIC DNA]</scope>
    <source>
        <strain evidence="1 2">PC3053II</strain>
    </source>
</reference>
<evidence type="ECO:0000313" key="1">
    <source>
        <dbReference type="EMBL" id="TXJ55298.1"/>
    </source>
</evidence>
<accession>A0A5C8G0Z3</accession>
<dbReference type="EMBL" id="SAYI01000018">
    <property type="protein sequence ID" value="TXJ55298.1"/>
    <property type="molecule type" value="Genomic_DNA"/>
</dbReference>